<dbReference type="NCBIfam" id="TIGR02532">
    <property type="entry name" value="IV_pilin_GFxxxE"/>
    <property type="match status" value="1"/>
</dbReference>
<accession>A0A1G2MWA1</accession>
<evidence type="ECO:0000313" key="3">
    <source>
        <dbReference type="EMBL" id="OHA27352.1"/>
    </source>
</evidence>
<name>A0A1G2MWA1_9BACT</name>
<evidence type="ECO:0000256" key="1">
    <source>
        <dbReference type="SAM" id="MobiDB-lite"/>
    </source>
</evidence>
<evidence type="ECO:0008006" key="5">
    <source>
        <dbReference type="Google" id="ProtNLM"/>
    </source>
</evidence>
<protein>
    <recommendedName>
        <fullName evidence="5">General secretion pathway GspH domain-containing protein</fullName>
    </recommendedName>
</protein>
<dbReference type="InterPro" id="IPR045584">
    <property type="entry name" value="Pilin-like"/>
</dbReference>
<proteinExistence type="predicted"/>
<feature type="region of interest" description="Disordered" evidence="1">
    <location>
        <begin position="103"/>
        <end position="122"/>
    </location>
</feature>
<dbReference type="EMBL" id="MHRQ01000005">
    <property type="protein sequence ID" value="OHA27352.1"/>
    <property type="molecule type" value="Genomic_DNA"/>
</dbReference>
<sequence length="169" mass="18006">MKLHNTSIQDSPHSAFARRKSAGGFTLIEILVVTGLFAILVSVGAIMGFDSISRSTVQSERDLVVLMLTGARTRALANVNQLAQGMHVTPSEIILFEGSAYDSTDPNNRSTPRNSGIEVKNGATPPVDTFDVVFDQLSASVTMGVGIVTLSQGAQTDTIDINGQGRIEW</sequence>
<keyword evidence="2" id="KW-0812">Transmembrane</keyword>
<gene>
    <name evidence="3" type="ORF">A3C06_04175</name>
</gene>
<dbReference type="Proteomes" id="UP000177565">
    <property type="component" value="Unassembled WGS sequence"/>
</dbReference>
<reference evidence="3 4" key="1">
    <citation type="journal article" date="2016" name="Nat. Commun.">
        <title>Thousands of microbial genomes shed light on interconnected biogeochemical processes in an aquifer system.</title>
        <authorList>
            <person name="Anantharaman K."/>
            <person name="Brown C.T."/>
            <person name="Hug L.A."/>
            <person name="Sharon I."/>
            <person name="Castelle C.J."/>
            <person name="Probst A.J."/>
            <person name="Thomas B.C."/>
            <person name="Singh A."/>
            <person name="Wilkins M.J."/>
            <person name="Karaoz U."/>
            <person name="Brodie E.L."/>
            <person name="Williams K.H."/>
            <person name="Hubbard S.S."/>
            <person name="Banfield J.F."/>
        </authorList>
    </citation>
    <scope>NUCLEOTIDE SEQUENCE [LARGE SCALE GENOMIC DNA]</scope>
</reference>
<dbReference type="SUPFAM" id="SSF54523">
    <property type="entry name" value="Pili subunits"/>
    <property type="match status" value="1"/>
</dbReference>
<feature type="transmembrane region" description="Helical" evidence="2">
    <location>
        <begin position="21"/>
        <end position="49"/>
    </location>
</feature>
<keyword evidence="2" id="KW-0472">Membrane</keyword>
<dbReference type="AlphaFoldDB" id="A0A1G2MWA1"/>
<dbReference type="Pfam" id="PF07963">
    <property type="entry name" value="N_methyl"/>
    <property type="match status" value="1"/>
</dbReference>
<evidence type="ECO:0000313" key="4">
    <source>
        <dbReference type="Proteomes" id="UP000177565"/>
    </source>
</evidence>
<evidence type="ECO:0000256" key="2">
    <source>
        <dbReference type="SAM" id="Phobius"/>
    </source>
</evidence>
<comment type="caution">
    <text evidence="3">The sequence shown here is derived from an EMBL/GenBank/DDBJ whole genome shotgun (WGS) entry which is preliminary data.</text>
</comment>
<organism evidence="3 4">
    <name type="scientific">Candidatus Taylorbacteria bacterium RIFCSPHIGHO2_02_FULL_46_13</name>
    <dbReference type="NCBI Taxonomy" id="1802312"/>
    <lineage>
        <taxon>Bacteria</taxon>
        <taxon>Candidatus Tayloriibacteriota</taxon>
    </lineage>
</organism>
<dbReference type="STRING" id="1802312.A3C06_04175"/>
<dbReference type="PROSITE" id="PS00409">
    <property type="entry name" value="PROKAR_NTER_METHYL"/>
    <property type="match status" value="1"/>
</dbReference>
<feature type="compositionally biased region" description="Polar residues" evidence="1">
    <location>
        <begin position="103"/>
        <end position="114"/>
    </location>
</feature>
<keyword evidence="2" id="KW-1133">Transmembrane helix</keyword>
<dbReference type="InterPro" id="IPR012902">
    <property type="entry name" value="N_methyl_site"/>
</dbReference>